<dbReference type="GO" id="GO:0000160">
    <property type="term" value="P:phosphorelay signal transduction system"/>
    <property type="evidence" value="ECO:0007669"/>
    <property type="project" value="InterPro"/>
</dbReference>
<dbReference type="SUPFAM" id="SSF52172">
    <property type="entry name" value="CheY-like"/>
    <property type="match status" value="1"/>
</dbReference>
<reference evidence="4" key="1">
    <citation type="submission" date="2011-06" db="EMBL/GenBank/DDBJ databases">
        <title>The complete genome of chromosome of Runella slithyformis DSM 19594.</title>
        <authorList>
            <consortium name="US DOE Joint Genome Institute (JGI-PGF)"/>
            <person name="Lucas S."/>
            <person name="Han J."/>
            <person name="Lapidus A."/>
            <person name="Bruce D."/>
            <person name="Goodwin L."/>
            <person name="Pitluck S."/>
            <person name="Peters L."/>
            <person name="Kyrpides N."/>
            <person name="Mavromatis K."/>
            <person name="Ivanova N."/>
            <person name="Ovchinnikova G."/>
            <person name="Zhang X."/>
            <person name="Misra M."/>
            <person name="Detter J.C."/>
            <person name="Tapia R."/>
            <person name="Han C."/>
            <person name="Land M."/>
            <person name="Hauser L."/>
            <person name="Markowitz V."/>
            <person name="Cheng J.-F."/>
            <person name="Hugenholtz P."/>
            <person name="Woyke T."/>
            <person name="Wu D."/>
            <person name="Tindall B."/>
            <person name="Faehrich R."/>
            <person name="Brambilla E."/>
            <person name="Klenk H.-P."/>
            <person name="Eisen J.A."/>
        </authorList>
    </citation>
    <scope>NUCLEOTIDE SEQUENCE [LARGE SCALE GENOMIC DNA]</scope>
    <source>
        <strain evidence="4">ATCC 29530 / DSM 19594 / LMG 11500 / NCIMB 11436 / LSU 4</strain>
    </source>
</reference>
<gene>
    <name evidence="3" type="ordered locus">Runsl_2849</name>
</gene>
<sequence>MKKIRCLIIEDEPIAQEIIETFIGRLPFLEWVAKTNNVFETYGELSRNTIDLIFATLKCRKSPGSNASNLYRNARLILHCQPH</sequence>
<name>A0A7U3ZL92_RUNSL</name>
<dbReference type="KEGG" id="rsi:Runsl_2849"/>
<organism evidence="3 4">
    <name type="scientific">Runella slithyformis (strain ATCC 29530 / DSM 19594 / LMG 11500 / NCIMB 11436 / LSU 4)</name>
    <dbReference type="NCBI Taxonomy" id="761193"/>
    <lineage>
        <taxon>Bacteria</taxon>
        <taxon>Pseudomonadati</taxon>
        <taxon>Bacteroidota</taxon>
        <taxon>Cytophagia</taxon>
        <taxon>Cytophagales</taxon>
        <taxon>Spirosomataceae</taxon>
        <taxon>Runella</taxon>
    </lineage>
</organism>
<dbReference type="PROSITE" id="PS50110">
    <property type="entry name" value="RESPONSE_REGULATORY"/>
    <property type="match status" value="1"/>
</dbReference>
<dbReference type="Gene3D" id="3.40.50.2300">
    <property type="match status" value="1"/>
</dbReference>
<feature type="domain" description="Response regulatory" evidence="2">
    <location>
        <begin position="5"/>
        <end position="83"/>
    </location>
</feature>
<dbReference type="InterPro" id="IPR001789">
    <property type="entry name" value="Sig_transdc_resp-reg_receiver"/>
</dbReference>
<evidence type="ECO:0000313" key="4">
    <source>
        <dbReference type="Proteomes" id="UP000000493"/>
    </source>
</evidence>
<dbReference type="EMBL" id="CP002859">
    <property type="protein sequence ID" value="AEI49237.1"/>
    <property type="molecule type" value="Genomic_DNA"/>
</dbReference>
<dbReference type="Proteomes" id="UP000000493">
    <property type="component" value="Chromosome"/>
</dbReference>
<evidence type="ECO:0000256" key="1">
    <source>
        <dbReference type="PROSITE-ProRule" id="PRU00169"/>
    </source>
</evidence>
<evidence type="ECO:0000259" key="2">
    <source>
        <dbReference type="PROSITE" id="PS50110"/>
    </source>
</evidence>
<comment type="caution">
    <text evidence="1">Lacks conserved residue(s) required for the propagation of feature annotation.</text>
</comment>
<evidence type="ECO:0000313" key="3">
    <source>
        <dbReference type="EMBL" id="AEI49237.1"/>
    </source>
</evidence>
<dbReference type="AlphaFoldDB" id="A0A7U3ZL92"/>
<protein>
    <submittedName>
        <fullName evidence="3">Two-component response regulator</fullName>
    </submittedName>
</protein>
<reference evidence="3 4" key="2">
    <citation type="journal article" date="2012" name="Stand. Genomic Sci.">
        <title>Complete genome sequence of the aquatic bacterium Runella slithyformis type strain (LSU 4(T)).</title>
        <authorList>
            <person name="Copeland A."/>
            <person name="Zhang X."/>
            <person name="Misra M."/>
            <person name="Lapidus A."/>
            <person name="Nolan M."/>
            <person name="Lucas S."/>
            <person name="Deshpande S."/>
            <person name="Cheng J.F."/>
            <person name="Tapia R."/>
            <person name="Goodwin L.A."/>
            <person name="Pitluck S."/>
            <person name="Liolios K."/>
            <person name="Pagani I."/>
            <person name="Ivanova N."/>
            <person name="Mikhailova N."/>
            <person name="Pati A."/>
            <person name="Chen A."/>
            <person name="Palaniappan K."/>
            <person name="Land M."/>
            <person name="Hauser L."/>
            <person name="Pan C."/>
            <person name="Jeffries C.D."/>
            <person name="Detter J.C."/>
            <person name="Brambilla E.M."/>
            <person name="Rohde M."/>
            <person name="Djao O.D."/>
            <person name="Goker M."/>
            <person name="Sikorski J."/>
            <person name="Tindall B.J."/>
            <person name="Woyke T."/>
            <person name="Bristow J."/>
            <person name="Eisen J.A."/>
            <person name="Markowitz V."/>
            <person name="Hugenholtz P."/>
            <person name="Kyrpides N.C."/>
            <person name="Klenk H.P."/>
            <person name="Mavromatis K."/>
        </authorList>
    </citation>
    <scope>NUCLEOTIDE SEQUENCE [LARGE SCALE GENOMIC DNA]</scope>
    <source>
        <strain evidence="4">ATCC 29530 / DSM 19594 / LMG 11500 / NCIMB 11436 / LSU 4</strain>
    </source>
</reference>
<proteinExistence type="predicted"/>
<dbReference type="InterPro" id="IPR011006">
    <property type="entry name" value="CheY-like_superfamily"/>
</dbReference>
<keyword evidence="4" id="KW-1185">Reference proteome</keyword>
<accession>A0A7U3ZL92</accession>
<dbReference type="RefSeq" id="WP_013928546.1">
    <property type="nucleotide sequence ID" value="NC_015703.1"/>
</dbReference>